<dbReference type="RefSeq" id="XP_053757446.1">
    <property type="nucleotide sequence ID" value="XM_053901471.1"/>
</dbReference>
<proteinExistence type="predicted"/>
<gene>
    <name evidence="2" type="primary">LOC109277290</name>
</gene>
<dbReference type="Proteomes" id="UP001165780">
    <property type="component" value="Unplaced"/>
</dbReference>
<reference evidence="2" key="1">
    <citation type="submission" date="2025-08" db="UniProtKB">
        <authorList>
            <consortium name="RefSeq"/>
        </authorList>
    </citation>
    <scope>IDENTIFICATION</scope>
    <source>
        <tissue evidence="2">Whole blood</tissue>
    </source>
</reference>
<keyword evidence="2" id="KW-0675">Receptor</keyword>
<name>A0A9W2VFR0_PANPR</name>
<keyword evidence="1" id="KW-1185">Reference proteome</keyword>
<sequence>MAAESWGSKAEMFLIEGLVPKLDSEEVKGKMLKDVISSIWNFLSYVALLQVTSFSLKKLESI</sequence>
<dbReference type="PANTHER" id="PTHR28436:SF1">
    <property type="entry name" value="MITOCHONDRIAL IMPORT RECEPTOR SUBUNIT TOM5 HOMOLOG"/>
    <property type="match status" value="1"/>
</dbReference>
<accession>A0A9W2VFR0</accession>
<organism evidence="1 2">
    <name type="scientific">Panthera pardus</name>
    <name type="common">Leopard</name>
    <name type="synonym">Felis pardus</name>
    <dbReference type="NCBI Taxonomy" id="9691"/>
    <lineage>
        <taxon>Eukaryota</taxon>
        <taxon>Metazoa</taxon>
        <taxon>Chordata</taxon>
        <taxon>Craniata</taxon>
        <taxon>Vertebrata</taxon>
        <taxon>Euteleostomi</taxon>
        <taxon>Mammalia</taxon>
        <taxon>Eutheria</taxon>
        <taxon>Laurasiatheria</taxon>
        <taxon>Carnivora</taxon>
        <taxon>Feliformia</taxon>
        <taxon>Felidae</taxon>
        <taxon>Pantherinae</taxon>
        <taxon>Panthera</taxon>
    </lineage>
</organism>
<dbReference type="PANTHER" id="PTHR28436">
    <property type="entry name" value="MITOCHONDRIAL IMPORT RECEPTOR SUBUNIT TOM5 HOMOLOG"/>
    <property type="match status" value="1"/>
</dbReference>
<dbReference type="GeneID" id="109277290"/>
<protein>
    <submittedName>
        <fullName evidence="2">Mitochondrial import receptor subunit TOM5 homolog</fullName>
    </submittedName>
</protein>
<evidence type="ECO:0000313" key="2">
    <source>
        <dbReference type="RefSeq" id="XP_053757446.1"/>
    </source>
</evidence>
<dbReference type="AlphaFoldDB" id="A0A9W2VFR0"/>
<evidence type="ECO:0000313" key="1">
    <source>
        <dbReference type="Proteomes" id="UP001165780"/>
    </source>
</evidence>
<dbReference type="GO" id="GO:0005742">
    <property type="term" value="C:mitochondrial outer membrane translocase complex"/>
    <property type="evidence" value="ECO:0007669"/>
    <property type="project" value="InterPro"/>
</dbReference>
<dbReference type="InterPro" id="IPR029179">
    <property type="entry name" value="TOMM5_metazoa"/>
</dbReference>